<keyword evidence="5" id="KW-0482">Metalloprotease</keyword>
<organism evidence="7 8">
    <name type="scientific">Sphingomonas jeddahensis</name>
    <dbReference type="NCBI Taxonomy" id="1915074"/>
    <lineage>
        <taxon>Bacteria</taxon>
        <taxon>Pseudomonadati</taxon>
        <taxon>Pseudomonadota</taxon>
        <taxon>Alphaproteobacteria</taxon>
        <taxon>Sphingomonadales</taxon>
        <taxon>Sphingomonadaceae</taxon>
        <taxon>Sphingomonas</taxon>
    </lineage>
</organism>
<evidence type="ECO:0000256" key="1">
    <source>
        <dbReference type="ARBA" id="ARBA00022670"/>
    </source>
</evidence>
<dbReference type="InterPro" id="IPR028090">
    <property type="entry name" value="JAB_dom_prok"/>
</dbReference>
<dbReference type="InterPro" id="IPR037518">
    <property type="entry name" value="MPN"/>
</dbReference>
<evidence type="ECO:0000256" key="4">
    <source>
        <dbReference type="ARBA" id="ARBA00022833"/>
    </source>
</evidence>
<evidence type="ECO:0000259" key="6">
    <source>
        <dbReference type="PROSITE" id="PS50249"/>
    </source>
</evidence>
<keyword evidence="4" id="KW-0862">Zinc</keyword>
<dbReference type="Pfam" id="PF14464">
    <property type="entry name" value="Prok-JAB"/>
    <property type="match status" value="1"/>
</dbReference>
<keyword evidence="3" id="KW-0378">Hydrolase</keyword>
<dbReference type="PROSITE" id="PS50249">
    <property type="entry name" value="MPN"/>
    <property type="match status" value="1"/>
</dbReference>
<keyword evidence="2" id="KW-0479">Metal-binding</keyword>
<dbReference type="GO" id="GO:0008270">
    <property type="term" value="F:zinc ion binding"/>
    <property type="evidence" value="ECO:0007669"/>
    <property type="project" value="TreeGrafter"/>
</dbReference>
<proteinExistence type="predicted"/>
<comment type="caution">
    <text evidence="7">The sequence shown here is derived from an EMBL/GenBank/DDBJ whole genome shotgun (WGS) entry which is preliminary data.</text>
</comment>
<evidence type="ECO:0000256" key="2">
    <source>
        <dbReference type="ARBA" id="ARBA00022723"/>
    </source>
</evidence>
<evidence type="ECO:0000313" key="7">
    <source>
        <dbReference type="EMBL" id="ONF95895.1"/>
    </source>
</evidence>
<dbReference type="PANTHER" id="PTHR34858:SF1">
    <property type="entry name" value="CYSO-CYSTEINE PEPTIDASE"/>
    <property type="match status" value="1"/>
</dbReference>
<protein>
    <recommendedName>
        <fullName evidence="6">MPN domain-containing protein</fullName>
    </recommendedName>
</protein>
<dbReference type="Gene3D" id="3.40.140.10">
    <property type="entry name" value="Cytidine Deaminase, domain 2"/>
    <property type="match status" value="1"/>
</dbReference>
<keyword evidence="8" id="KW-1185">Reference proteome</keyword>
<dbReference type="GO" id="GO:0008235">
    <property type="term" value="F:metalloexopeptidase activity"/>
    <property type="evidence" value="ECO:0007669"/>
    <property type="project" value="TreeGrafter"/>
</dbReference>
<dbReference type="InterPro" id="IPR051929">
    <property type="entry name" value="VirAsm_ModProt"/>
</dbReference>
<dbReference type="SUPFAM" id="SSF102712">
    <property type="entry name" value="JAB1/MPN domain"/>
    <property type="match status" value="1"/>
</dbReference>
<dbReference type="AlphaFoldDB" id="A0A1V2ETT6"/>
<dbReference type="CDD" id="cd08070">
    <property type="entry name" value="MPN_like"/>
    <property type="match status" value="1"/>
</dbReference>
<evidence type="ECO:0000313" key="8">
    <source>
        <dbReference type="Proteomes" id="UP000188729"/>
    </source>
</evidence>
<evidence type="ECO:0000256" key="5">
    <source>
        <dbReference type="ARBA" id="ARBA00023049"/>
    </source>
</evidence>
<dbReference type="Proteomes" id="UP000188729">
    <property type="component" value="Unassembled WGS sequence"/>
</dbReference>
<gene>
    <name evidence="7" type="ORF">SPHI_18210</name>
</gene>
<accession>A0A1V2ETT6</accession>
<dbReference type="PANTHER" id="PTHR34858">
    <property type="entry name" value="CYSO-CYSTEINE PEPTIDASE"/>
    <property type="match status" value="1"/>
</dbReference>
<feature type="domain" description="MPN" evidence="6">
    <location>
        <begin position="1"/>
        <end position="136"/>
    </location>
</feature>
<name>A0A1V2ETT6_9SPHN</name>
<reference evidence="7 8" key="1">
    <citation type="submission" date="2016-11" db="EMBL/GenBank/DDBJ databases">
        <title>Genome sequence of Sphingomonas jeddahensis G39.</title>
        <authorList>
            <person name="Poehlein A."/>
            <person name="Wuebbeler J.H."/>
            <person name="Steinbuechel A."/>
            <person name="Daniel R."/>
        </authorList>
    </citation>
    <scope>NUCLEOTIDE SEQUENCE [LARGE SCALE GENOMIC DNA]</scope>
    <source>
        <strain evidence="7 8">G39</strain>
    </source>
</reference>
<dbReference type="EMBL" id="MPSB01000007">
    <property type="protein sequence ID" value="ONF95895.1"/>
    <property type="molecule type" value="Genomic_DNA"/>
</dbReference>
<sequence length="136" mass="14404">MDMTLQISRSLVDQINSETMRSRLEVCGLLLGQRSQVEAIAPCANVHTTPATHFELDPAALFRALRAARGGGSRVIGHYHSHPSGDALPSITDAASAPPDGAFWLIAASSDLTAWRAVHDGAVHGRFDPVTLAIAP</sequence>
<dbReference type="GO" id="GO:0006508">
    <property type="term" value="P:proteolysis"/>
    <property type="evidence" value="ECO:0007669"/>
    <property type="project" value="UniProtKB-KW"/>
</dbReference>
<dbReference type="STRING" id="1915074.SPHI_18210"/>
<keyword evidence="1" id="KW-0645">Protease</keyword>
<evidence type="ECO:0000256" key="3">
    <source>
        <dbReference type="ARBA" id="ARBA00022801"/>
    </source>
</evidence>